<evidence type="ECO:0000256" key="9">
    <source>
        <dbReference type="ARBA" id="ARBA00043932"/>
    </source>
</evidence>
<sequence length="215" mass="23537">MNNTGDQNTAAAGSDKIFDHVATSLLPTKHGEFRIHVYQPLGESVEHVAIVKGELKGQEKVLVRVHSECLTGDVLGSLRCDCGEQLDAALGKIAAEGLGVVVYLRGHEGRGIGLANKIRAYQLQDQGQDTVEANLALGLPVDTRDYQVAAQILDDLGVRSVRLMTNNPKKMKKLADYGIHVDERIPVLTAHTPHNIGYLRTKQQKLGHMLDFEQE</sequence>
<dbReference type="SUPFAM" id="SSF142695">
    <property type="entry name" value="RibA-like"/>
    <property type="match status" value="1"/>
</dbReference>
<evidence type="ECO:0000256" key="6">
    <source>
        <dbReference type="ARBA" id="ARBA00022801"/>
    </source>
</evidence>
<accession>A0A254TA85</accession>
<evidence type="ECO:0000256" key="11">
    <source>
        <dbReference type="HAMAP-Rule" id="MF_00179"/>
    </source>
</evidence>
<evidence type="ECO:0000256" key="1">
    <source>
        <dbReference type="ARBA" id="ARBA00004853"/>
    </source>
</evidence>
<feature type="binding site" evidence="11">
    <location>
        <begin position="64"/>
        <end position="68"/>
    </location>
    <ligand>
        <name>GTP</name>
        <dbReference type="ChEBI" id="CHEBI:37565"/>
    </ligand>
</feature>
<evidence type="ECO:0000256" key="4">
    <source>
        <dbReference type="ARBA" id="ARBA00022723"/>
    </source>
</evidence>
<dbReference type="InterPro" id="IPR000926">
    <property type="entry name" value="RibA"/>
</dbReference>
<feature type="binding site" evidence="11">
    <location>
        <position position="130"/>
    </location>
    <ligand>
        <name>GTP</name>
        <dbReference type="ChEBI" id="CHEBI:37565"/>
    </ligand>
</feature>
<evidence type="ECO:0000256" key="10">
    <source>
        <dbReference type="ARBA" id="ARBA00049295"/>
    </source>
</evidence>
<feature type="domain" description="GTP cyclohydrolase II" evidence="12">
    <location>
        <begin position="22"/>
        <end position="186"/>
    </location>
</feature>
<evidence type="ECO:0000313" key="14">
    <source>
        <dbReference type="Proteomes" id="UP000197535"/>
    </source>
</evidence>
<dbReference type="GO" id="GO:0008686">
    <property type="term" value="F:3,4-dihydroxy-2-butanone-4-phosphate synthase activity"/>
    <property type="evidence" value="ECO:0007669"/>
    <property type="project" value="TreeGrafter"/>
</dbReference>
<keyword evidence="8 11" id="KW-0342">GTP-binding</keyword>
<keyword evidence="5 11" id="KW-0547">Nucleotide-binding</keyword>
<keyword evidence="6 11" id="KW-0378">Hydrolase</keyword>
<reference evidence="13 14" key="1">
    <citation type="submission" date="2016-02" db="EMBL/GenBank/DDBJ databases">
        <authorList>
            <person name="Wen L."/>
            <person name="He K."/>
            <person name="Yang H."/>
        </authorList>
    </citation>
    <scope>NUCLEOTIDE SEQUENCE [LARGE SCALE GENOMIC DNA]</scope>
    <source>
        <strain evidence="13 14">TSA40</strain>
    </source>
</reference>
<dbReference type="GO" id="GO:0005525">
    <property type="term" value="F:GTP binding"/>
    <property type="evidence" value="ECO:0007669"/>
    <property type="project" value="UniProtKB-KW"/>
</dbReference>
<evidence type="ECO:0000256" key="7">
    <source>
        <dbReference type="ARBA" id="ARBA00022833"/>
    </source>
</evidence>
<dbReference type="NCBIfam" id="NF001591">
    <property type="entry name" value="PRK00393.1"/>
    <property type="match status" value="1"/>
</dbReference>
<keyword evidence="7 11" id="KW-0862">Zinc</keyword>
<feature type="binding site" evidence="11">
    <location>
        <position position="82"/>
    </location>
    <ligand>
        <name>Zn(2+)</name>
        <dbReference type="ChEBI" id="CHEBI:29105"/>
        <note>catalytic</note>
    </ligand>
</feature>
<protein>
    <recommendedName>
        <fullName evidence="11">GTP cyclohydrolase-2</fullName>
        <ecNumber evidence="11">3.5.4.25</ecNumber>
    </recommendedName>
    <alternativeName>
        <fullName evidence="11">GTP cyclohydrolase II</fullName>
    </alternativeName>
</protein>
<dbReference type="GO" id="GO:0005829">
    <property type="term" value="C:cytosol"/>
    <property type="evidence" value="ECO:0007669"/>
    <property type="project" value="TreeGrafter"/>
</dbReference>
<comment type="similarity">
    <text evidence="11">Belongs to the GTP cyclohydrolase II family.</text>
</comment>
<evidence type="ECO:0000256" key="3">
    <source>
        <dbReference type="ARBA" id="ARBA00022619"/>
    </source>
</evidence>
<feature type="active site" description="Proton acceptor" evidence="11">
    <location>
        <position position="142"/>
    </location>
</feature>
<comment type="cofactor">
    <cofactor evidence="11">
        <name>Zn(2+)</name>
        <dbReference type="ChEBI" id="CHEBI:29105"/>
    </cofactor>
    <text evidence="11">Binds 1 zinc ion per subunit.</text>
</comment>
<dbReference type="GO" id="GO:0003935">
    <property type="term" value="F:GTP cyclohydrolase II activity"/>
    <property type="evidence" value="ECO:0007669"/>
    <property type="project" value="UniProtKB-UniRule"/>
</dbReference>
<dbReference type="CDD" id="cd00641">
    <property type="entry name" value="GTP_cyclohydro2"/>
    <property type="match status" value="1"/>
</dbReference>
<evidence type="ECO:0000313" key="13">
    <source>
        <dbReference type="EMBL" id="OWW19559.1"/>
    </source>
</evidence>
<comment type="function">
    <text evidence="9 11">Catalyzes the conversion of GTP to 2,5-diamino-6-ribosylamino-4(3H)-pyrimidinone 5'-phosphate (DARP), formate and pyrophosphate.</text>
</comment>
<feature type="binding site" evidence="11">
    <location>
        <position position="85"/>
    </location>
    <ligand>
        <name>GTP</name>
        <dbReference type="ChEBI" id="CHEBI:37565"/>
    </ligand>
</feature>
<gene>
    <name evidence="11" type="primary">ribA</name>
    <name evidence="13" type="ORF">AYR66_08555</name>
</gene>
<dbReference type="GO" id="GO:0008270">
    <property type="term" value="F:zinc ion binding"/>
    <property type="evidence" value="ECO:0007669"/>
    <property type="project" value="UniProtKB-UniRule"/>
</dbReference>
<dbReference type="PANTHER" id="PTHR21327:SF18">
    <property type="entry name" value="3,4-DIHYDROXY-2-BUTANONE 4-PHOSPHATE SYNTHASE"/>
    <property type="match status" value="1"/>
</dbReference>
<proteinExistence type="inferred from homology"/>
<dbReference type="InterPro" id="IPR036144">
    <property type="entry name" value="RibA-like_sf"/>
</dbReference>
<dbReference type="RefSeq" id="WP_206047046.1">
    <property type="nucleotide sequence ID" value="NZ_LSTO01000001.1"/>
</dbReference>
<dbReference type="GO" id="GO:0009231">
    <property type="term" value="P:riboflavin biosynthetic process"/>
    <property type="evidence" value="ECO:0007669"/>
    <property type="project" value="UniProtKB-UniRule"/>
</dbReference>
<comment type="caution">
    <text evidence="13">The sequence shown here is derived from an EMBL/GenBank/DDBJ whole genome shotgun (WGS) entry which is preliminary data.</text>
</comment>
<dbReference type="InterPro" id="IPR032677">
    <property type="entry name" value="GTP_cyclohydro_II"/>
</dbReference>
<dbReference type="NCBIfam" id="TIGR00505">
    <property type="entry name" value="ribA"/>
    <property type="match status" value="1"/>
</dbReference>
<keyword evidence="4 11" id="KW-0479">Metal-binding</keyword>
<name>A0A254TA85_9BURK</name>
<dbReference type="HAMAP" id="MF_00179">
    <property type="entry name" value="RibA"/>
    <property type="match status" value="1"/>
</dbReference>
<dbReference type="PANTHER" id="PTHR21327">
    <property type="entry name" value="GTP CYCLOHYDROLASE II-RELATED"/>
    <property type="match status" value="1"/>
</dbReference>
<evidence type="ECO:0000256" key="5">
    <source>
        <dbReference type="ARBA" id="ARBA00022741"/>
    </source>
</evidence>
<keyword evidence="3 11" id="KW-0686">Riboflavin biosynthesis</keyword>
<organism evidence="13 14">
    <name type="scientific">Noviherbaspirillum denitrificans</name>
    <dbReference type="NCBI Taxonomy" id="1968433"/>
    <lineage>
        <taxon>Bacteria</taxon>
        <taxon>Pseudomonadati</taxon>
        <taxon>Pseudomonadota</taxon>
        <taxon>Betaproteobacteria</taxon>
        <taxon>Burkholderiales</taxon>
        <taxon>Oxalobacteraceae</taxon>
        <taxon>Noviherbaspirillum</taxon>
    </lineage>
</organism>
<feature type="binding site" evidence="11">
    <location>
        <position position="165"/>
    </location>
    <ligand>
        <name>GTP</name>
        <dbReference type="ChEBI" id="CHEBI:37565"/>
    </ligand>
</feature>
<dbReference type="AlphaFoldDB" id="A0A254TA85"/>
<comment type="pathway">
    <text evidence="1 11">Cofactor biosynthesis; riboflavin biosynthesis; 5-amino-6-(D-ribitylamino)uracil from GTP: step 1/4.</text>
</comment>
<dbReference type="FunFam" id="3.40.50.10990:FF:000001">
    <property type="entry name" value="Riboflavin biosynthesis protein RibBA"/>
    <property type="match status" value="1"/>
</dbReference>
<feature type="binding site" evidence="11">
    <location>
        <position position="170"/>
    </location>
    <ligand>
        <name>GTP</name>
        <dbReference type="ChEBI" id="CHEBI:37565"/>
    </ligand>
</feature>
<dbReference type="Proteomes" id="UP000197535">
    <property type="component" value="Unassembled WGS sequence"/>
</dbReference>
<dbReference type="Gene3D" id="3.40.50.10990">
    <property type="entry name" value="GTP cyclohydrolase II"/>
    <property type="match status" value="1"/>
</dbReference>
<feature type="active site" description="Nucleophile" evidence="11">
    <location>
        <position position="144"/>
    </location>
</feature>
<feature type="binding site" evidence="11">
    <location>
        <begin position="108"/>
        <end position="110"/>
    </location>
    <ligand>
        <name>GTP</name>
        <dbReference type="ChEBI" id="CHEBI:37565"/>
    </ligand>
</feature>
<comment type="similarity">
    <text evidence="2">In the N-terminal section; belongs to the DHBP synthase family.</text>
</comment>
<evidence type="ECO:0000259" key="12">
    <source>
        <dbReference type="Pfam" id="PF00925"/>
    </source>
</evidence>
<keyword evidence="14" id="KW-1185">Reference proteome</keyword>
<feature type="binding site" evidence="11">
    <location>
        <position position="69"/>
    </location>
    <ligand>
        <name>Zn(2+)</name>
        <dbReference type="ChEBI" id="CHEBI:29105"/>
        <note>catalytic</note>
    </ligand>
</feature>
<dbReference type="EC" id="3.5.4.25" evidence="11"/>
<comment type="catalytic activity">
    <reaction evidence="10 11">
        <text>GTP + 4 H2O = 2,5-diamino-6-hydroxy-4-(5-phosphoribosylamino)-pyrimidine + formate + 2 phosphate + 3 H(+)</text>
        <dbReference type="Rhea" id="RHEA:23704"/>
        <dbReference type="ChEBI" id="CHEBI:15377"/>
        <dbReference type="ChEBI" id="CHEBI:15378"/>
        <dbReference type="ChEBI" id="CHEBI:15740"/>
        <dbReference type="ChEBI" id="CHEBI:37565"/>
        <dbReference type="ChEBI" id="CHEBI:43474"/>
        <dbReference type="ChEBI" id="CHEBI:58614"/>
        <dbReference type="EC" id="3.5.4.25"/>
    </reaction>
</comment>
<dbReference type="EMBL" id="LSTO01000001">
    <property type="protein sequence ID" value="OWW19559.1"/>
    <property type="molecule type" value="Genomic_DNA"/>
</dbReference>
<feature type="binding site" evidence="11">
    <location>
        <position position="80"/>
    </location>
    <ligand>
        <name>Zn(2+)</name>
        <dbReference type="ChEBI" id="CHEBI:29105"/>
        <note>catalytic</note>
    </ligand>
</feature>
<dbReference type="Pfam" id="PF00925">
    <property type="entry name" value="GTP_cyclohydro2"/>
    <property type="match status" value="1"/>
</dbReference>
<evidence type="ECO:0000256" key="2">
    <source>
        <dbReference type="ARBA" id="ARBA00005520"/>
    </source>
</evidence>
<dbReference type="UniPathway" id="UPA00275">
    <property type="reaction ID" value="UER00400"/>
</dbReference>
<evidence type="ECO:0000256" key="8">
    <source>
        <dbReference type="ARBA" id="ARBA00023134"/>
    </source>
</evidence>